<dbReference type="GO" id="GO:0000077">
    <property type="term" value="P:DNA damage checkpoint signaling"/>
    <property type="evidence" value="ECO:0007669"/>
    <property type="project" value="TreeGrafter"/>
</dbReference>
<protein>
    <submittedName>
        <fullName evidence="9">Cell cycle checkpoint RAD17</fullName>
    </submittedName>
</protein>
<evidence type="ECO:0000256" key="5">
    <source>
        <dbReference type="ARBA" id="ARBA00022840"/>
    </source>
</evidence>
<keyword evidence="4" id="KW-0227">DNA damage</keyword>
<keyword evidence="6" id="KW-0539">Nucleus</keyword>
<dbReference type="GO" id="GO:0006281">
    <property type="term" value="P:DNA repair"/>
    <property type="evidence" value="ECO:0007669"/>
    <property type="project" value="InterPro"/>
</dbReference>
<evidence type="ECO:0000313" key="9">
    <source>
        <dbReference type="EMBL" id="PSC68004.1"/>
    </source>
</evidence>
<accession>A0A2P6V1T3</accession>
<feature type="compositionally biased region" description="Low complexity" evidence="8">
    <location>
        <begin position="250"/>
        <end position="275"/>
    </location>
</feature>
<dbReference type="Pfam" id="PF03215">
    <property type="entry name" value="Rad17"/>
    <property type="match status" value="1"/>
</dbReference>
<dbReference type="GO" id="GO:0003682">
    <property type="term" value="F:chromatin binding"/>
    <property type="evidence" value="ECO:0007669"/>
    <property type="project" value="TreeGrafter"/>
</dbReference>
<evidence type="ECO:0000256" key="1">
    <source>
        <dbReference type="ARBA" id="ARBA00004123"/>
    </source>
</evidence>
<sequence>MSKRRWSSELRLSSESVVDLASSDEEEEAPPPRAARCAALQHSQASGGGTGGPTGNPLALLLAGSRAPGTGSGAGRPPARGAGAAGKPPLASKPRAQRATRAPPAAAAGADSAPGSQQGAAGPAPAGQLWVEEHAPSSEAELTVHKKKVQEVREWLEEQRRTLGQPGVPRLLVVSGPPGAGKNTTLRVLARALGFDVSEWRPPTAVLYEEAQYAGMQRRSKLDEFMEFVARTKLPHLSLHSTSGGGASGASGSAPSASQAGPAASQQHAAASQGLATQTAAAARLPGRLPPSLLPTLVLVDDLPHAAGPEQRTRIAEALGDLAAGARFPVVLLATETSGKAQQERGLSAAAGTYQGLHKELVAVLEARRATTIFFNPFTPANTAKALHAILAHERRALPDADVAAIAEQCGGDLHNAISTLQFVCTGAAVAAPAPRGRGRVTKRKAAAGGATAGKGGSGGAGEPGVGYALRDSTLSLFHALGKLLYNKRLDSGADGSQQPGSGSQRQQPDSSSAPPPSQQRQRPPSDGGGSGPSTQQPWTAQGFWRAAIAAAATPAAPVPLAAWAQRRPMEFCPEAVLAASGLDAGSVSAFLHENILNFIEEGAVEDVAACLEQLSAADCLAAGRRWGAGDEQMGDDPSSSATLLDALAASTAARGVCFCNAHPAPRRWLPLKAPASFTVGRGVAANRMELSRHTAAAWAVAGGLGSLEPAGRLASELLPFARALAARAGNPPALQRLQPARWTRFWEGQLFEQGGGGGRQGGAAAVEEEGVAGAVPAEDLIEESEDEDDW</sequence>
<dbReference type="Proteomes" id="UP000239649">
    <property type="component" value="Unassembled WGS sequence"/>
</dbReference>
<evidence type="ECO:0000256" key="4">
    <source>
        <dbReference type="ARBA" id="ARBA00022763"/>
    </source>
</evidence>
<dbReference type="SUPFAM" id="SSF52540">
    <property type="entry name" value="P-loop containing nucleoside triphosphate hydrolases"/>
    <property type="match status" value="1"/>
</dbReference>
<organism evidence="9 10">
    <name type="scientific">Micractinium conductrix</name>
    <dbReference type="NCBI Taxonomy" id="554055"/>
    <lineage>
        <taxon>Eukaryota</taxon>
        <taxon>Viridiplantae</taxon>
        <taxon>Chlorophyta</taxon>
        <taxon>core chlorophytes</taxon>
        <taxon>Trebouxiophyceae</taxon>
        <taxon>Chlorellales</taxon>
        <taxon>Chlorellaceae</taxon>
        <taxon>Chlorella clade</taxon>
        <taxon>Micractinium</taxon>
    </lineage>
</organism>
<feature type="region of interest" description="Disordered" evidence="8">
    <location>
        <begin position="434"/>
        <end position="462"/>
    </location>
</feature>
<dbReference type="GO" id="GO:0003689">
    <property type="term" value="F:DNA clamp loader activity"/>
    <property type="evidence" value="ECO:0007669"/>
    <property type="project" value="TreeGrafter"/>
</dbReference>
<feature type="compositionally biased region" description="Acidic residues" evidence="8">
    <location>
        <begin position="780"/>
        <end position="791"/>
    </location>
</feature>
<feature type="compositionally biased region" description="Low complexity" evidence="8">
    <location>
        <begin position="493"/>
        <end position="526"/>
    </location>
</feature>
<reference evidence="9 10" key="1">
    <citation type="journal article" date="2018" name="Plant J.">
        <title>Genome sequences of Chlorella sorokiniana UTEX 1602 and Micractinium conductrix SAG 241.80: implications to maltose excretion by a green alga.</title>
        <authorList>
            <person name="Arriola M.B."/>
            <person name="Velmurugan N."/>
            <person name="Zhang Y."/>
            <person name="Plunkett M.H."/>
            <person name="Hondzo H."/>
            <person name="Barney B.M."/>
        </authorList>
    </citation>
    <scope>NUCLEOTIDE SEQUENCE [LARGE SCALE GENOMIC DNA]</scope>
    <source>
        <strain evidence="9 10">SAG 241.80</strain>
    </source>
</reference>
<evidence type="ECO:0000313" key="10">
    <source>
        <dbReference type="Proteomes" id="UP000239649"/>
    </source>
</evidence>
<dbReference type="GO" id="GO:0005524">
    <property type="term" value="F:ATP binding"/>
    <property type="evidence" value="ECO:0007669"/>
    <property type="project" value="UniProtKB-KW"/>
</dbReference>
<dbReference type="PANTHER" id="PTHR12172">
    <property type="entry name" value="CELL CYCLE CHECKPOINT PROTEIN RAD17"/>
    <property type="match status" value="1"/>
</dbReference>
<keyword evidence="5" id="KW-0067">ATP-binding</keyword>
<feature type="compositionally biased region" description="Basic residues" evidence="8">
    <location>
        <begin position="437"/>
        <end position="446"/>
    </location>
</feature>
<comment type="similarity">
    <text evidence="2">Belongs to the rad17/RAD24 family.</text>
</comment>
<dbReference type="EMBL" id="LHPF02000044">
    <property type="protein sequence ID" value="PSC68004.1"/>
    <property type="molecule type" value="Genomic_DNA"/>
</dbReference>
<name>A0A2P6V1T3_9CHLO</name>
<feature type="compositionally biased region" description="Low complexity" evidence="8">
    <location>
        <begin position="55"/>
        <end position="125"/>
    </location>
</feature>
<feature type="compositionally biased region" description="Low complexity" evidence="8">
    <location>
        <begin position="9"/>
        <end position="21"/>
    </location>
</feature>
<dbReference type="InterPro" id="IPR004582">
    <property type="entry name" value="Checkpoint_prot_Rad17_Rad24"/>
</dbReference>
<dbReference type="PANTHER" id="PTHR12172:SF0">
    <property type="entry name" value="CELL CYCLE CHECKPOINT PROTEIN RAD17"/>
    <property type="match status" value="1"/>
</dbReference>
<feature type="region of interest" description="Disordered" evidence="8">
    <location>
        <begin position="491"/>
        <end position="538"/>
    </location>
</feature>
<dbReference type="InterPro" id="IPR027417">
    <property type="entry name" value="P-loop_NTPase"/>
</dbReference>
<proteinExistence type="inferred from homology"/>
<evidence type="ECO:0000256" key="6">
    <source>
        <dbReference type="ARBA" id="ARBA00023242"/>
    </source>
</evidence>
<dbReference type="AlphaFoldDB" id="A0A2P6V1T3"/>
<evidence type="ECO:0000256" key="8">
    <source>
        <dbReference type="SAM" id="MobiDB-lite"/>
    </source>
</evidence>
<keyword evidence="7" id="KW-0131">Cell cycle</keyword>
<comment type="caution">
    <text evidence="9">The sequence shown here is derived from an EMBL/GenBank/DDBJ whole genome shotgun (WGS) entry which is preliminary data.</text>
</comment>
<dbReference type="Gene3D" id="3.40.50.300">
    <property type="entry name" value="P-loop containing nucleotide triphosphate hydrolases"/>
    <property type="match status" value="1"/>
</dbReference>
<keyword evidence="10" id="KW-1185">Reference proteome</keyword>
<evidence type="ECO:0000256" key="7">
    <source>
        <dbReference type="ARBA" id="ARBA00023306"/>
    </source>
</evidence>
<gene>
    <name evidence="9" type="ORF">C2E20_8381</name>
</gene>
<feature type="compositionally biased region" description="Gly residues" evidence="8">
    <location>
        <begin position="451"/>
        <end position="462"/>
    </location>
</feature>
<dbReference type="GO" id="GO:0033314">
    <property type="term" value="P:mitotic DNA replication checkpoint signaling"/>
    <property type="evidence" value="ECO:0007669"/>
    <property type="project" value="TreeGrafter"/>
</dbReference>
<dbReference type="STRING" id="554055.A0A2P6V1T3"/>
<keyword evidence="3" id="KW-0547">Nucleotide-binding</keyword>
<evidence type="ECO:0000256" key="3">
    <source>
        <dbReference type="ARBA" id="ARBA00022741"/>
    </source>
</evidence>
<dbReference type="OrthoDB" id="552695at2759"/>
<feature type="region of interest" description="Disordered" evidence="8">
    <location>
        <begin position="770"/>
        <end position="791"/>
    </location>
</feature>
<feature type="region of interest" description="Disordered" evidence="8">
    <location>
        <begin position="1"/>
        <end position="125"/>
    </location>
</feature>
<evidence type="ECO:0000256" key="2">
    <source>
        <dbReference type="ARBA" id="ARBA00006168"/>
    </source>
</evidence>
<comment type="subcellular location">
    <subcellularLocation>
        <location evidence="1">Nucleus</location>
    </subcellularLocation>
</comment>
<feature type="region of interest" description="Disordered" evidence="8">
    <location>
        <begin position="239"/>
        <end position="275"/>
    </location>
</feature>
<dbReference type="GO" id="GO:0005634">
    <property type="term" value="C:nucleus"/>
    <property type="evidence" value="ECO:0007669"/>
    <property type="project" value="UniProtKB-SubCell"/>
</dbReference>